<dbReference type="EMBL" id="KV454298">
    <property type="protein sequence ID" value="ODQ71375.1"/>
    <property type="molecule type" value="Genomic_DNA"/>
</dbReference>
<evidence type="ECO:0000313" key="3">
    <source>
        <dbReference type="Proteomes" id="UP000094385"/>
    </source>
</evidence>
<keyword evidence="3" id="KW-1185">Reference proteome</keyword>
<sequence>MASRKVLIVGGVGSSLLKQRLALPPAIRVSTRDPSKASFPSNLEVVHGDLLDASSYTTLFRGVERAFLYAKPTASLAQLCSTANEEGLKHIVLLSSYTVQTNPDIEIGIAHKKVEDAVVDSFLLQHSPTMVANGCQ</sequence>
<dbReference type="PANTHER" id="PTHR43162">
    <property type="match status" value="1"/>
</dbReference>
<organism evidence="2 3">
    <name type="scientific">Lipomyces starkeyi NRRL Y-11557</name>
    <dbReference type="NCBI Taxonomy" id="675824"/>
    <lineage>
        <taxon>Eukaryota</taxon>
        <taxon>Fungi</taxon>
        <taxon>Dikarya</taxon>
        <taxon>Ascomycota</taxon>
        <taxon>Saccharomycotina</taxon>
        <taxon>Lipomycetes</taxon>
        <taxon>Lipomycetales</taxon>
        <taxon>Lipomycetaceae</taxon>
        <taxon>Lipomyces</taxon>
    </lineage>
</organism>
<dbReference type="STRING" id="675824.A0A1E3Q0Z7"/>
<dbReference type="InterPro" id="IPR016040">
    <property type="entry name" value="NAD(P)-bd_dom"/>
</dbReference>
<evidence type="ECO:0000313" key="2">
    <source>
        <dbReference type="EMBL" id="ODQ71375.1"/>
    </source>
</evidence>
<name>A0A1E3Q0Z7_LIPST</name>
<gene>
    <name evidence="2" type="ORF">LIPSTDRAFT_74023</name>
</gene>
<reference evidence="2 3" key="1">
    <citation type="journal article" date="2016" name="Proc. Natl. Acad. Sci. U.S.A.">
        <title>Comparative genomics of biotechnologically important yeasts.</title>
        <authorList>
            <person name="Riley R."/>
            <person name="Haridas S."/>
            <person name="Wolfe K.H."/>
            <person name="Lopes M.R."/>
            <person name="Hittinger C.T."/>
            <person name="Goeker M."/>
            <person name="Salamov A.A."/>
            <person name="Wisecaver J.H."/>
            <person name="Long T.M."/>
            <person name="Calvey C.H."/>
            <person name="Aerts A.L."/>
            <person name="Barry K.W."/>
            <person name="Choi C."/>
            <person name="Clum A."/>
            <person name="Coughlan A.Y."/>
            <person name="Deshpande S."/>
            <person name="Douglass A.P."/>
            <person name="Hanson S.J."/>
            <person name="Klenk H.-P."/>
            <person name="LaButti K.M."/>
            <person name="Lapidus A."/>
            <person name="Lindquist E.A."/>
            <person name="Lipzen A.M."/>
            <person name="Meier-Kolthoff J.P."/>
            <person name="Ohm R.A."/>
            <person name="Otillar R.P."/>
            <person name="Pangilinan J.L."/>
            <person name="Peng Y."/>
            <person name="Rokas A."/>
            <person name="Rosa C.A."/>
            <person name="Scheuner C."/>
            <person name="Sibirny A.A."/>
            <person name="Slot J.C."/>
            <person name="Stielow J.B."/>
            <person name="Sun H."/>
            <person name="Kurtzman C.P."/>
            <person name="Blackwell M."/>
            <person name="Grigoriev I.V."/>
            <person name="Jeffries T.W."/>
        </authorList>
    </citation>
    <scope>NUCLEOTIDE SEQUENCE [LARGE SCALE GENOMIC DNA]</scope>
    <source>
        <strain evidence="2 3">NRRL Y-11557</strain>
    </source>
</reference>
<dbReference type="InterPro" id="IPR051604">
    <property type="entry name" value="Ergot_Alk_Oxidoreductase"/>
</dbReference>
<accession>A0A1E3Q0Z7</accession>
<dbReference type="Gene3D" id="3.40.50.720">
    <property type="entry name" value="NAD(P)-binding Rossmann-like Domain"/>
    <property type="match status" value="1"/>
</dbReference>
<feature type="domain" description="NAD(P)-binding" evidence="1">
    <location>
        <begin position="10"/>
        <end position="102"/>
    </location>
</feature>
<dbReference type="OrthoDB" id="419598at2759"/>
<dbReference type="Pfam" id="PF13460">
    <property type="entry name" value="NAD_binding_10"/>
    <property type="match status" value="1"/>
</dbReference>
<dbReference type="PANTHER" id="PTHR43162:SF1">
    <property type="entry name" value="PRESTALK A DIFFERENTIATION PROTEIN A"/>
    <property type="match status" value="1"/>
</dbReference>
<dbReference type="SUPFAM" id="SSF51735">
    <property type="entry name" value="NAD(P)-binding Rossmann-fold domains"/>
    <property type="match status" value="1"/>
</dbReference>
<proteinExistence type="predicted"/>
<dbReference type="Proteomes" id="UP000094385">
    <property type="component" value="Unassembled WGS sequence"/>
</dbReference>
<protein>
    <recommendedName>
        <fullName evidence="1">NAD(P)-binding domain-containing protein</fullName>
    </recommendedName>
</protein>
<dbReference type="InterPro" id="IPR036291">
    <property type="entry name" value="NAD(P)-bd_dom_sf"/>
</dbReference>
<dbReference type="AlphaFoldDB" id="A0A1E3Q0Z7"/>
<evidence type="ECO:0000259" key="1">
    <source>
        <dbReference type="Pfam" id="PF13460"/>
    </source>
</evidence>